<reference evidence="2 3" key="1">
    <citation type="submission" date="2018-05" db="EMBL/GenBank/DDBJ databases">
        <title>Complete genome sequence of the Type Strain of Streptomyces spongiicola HNM0071, the producer of staurosporine.</title>
        <authorList>
            <person name="Zhou S."/>
            <person name="Huang X."/>
        </authorList>
    </citation>
    <scope>NUCLEOTIDE SEQUENCE [LARGE SCALE GENOMIC DNA]</scope>
    <source>
        <strain evidence="2 3">HNM0071</strain>
    </source>
</reference>
<keyword evidence="1" id="KW-1133">Transmembrane helix</keyword>
<feature type="transmembrane region" description="Helical" evidence="1">
    <location>
        <begin position="20"/>
        <end position="42"/>
    </location>
</feature>
<keyword evidence="3" id="KW-1185">Reference proteome</keyword>
<name>A0ABM6V5Q7_9ACTN</name>
<dbReference type="EMBL" id="CP029254">
    <property type="protein sequence ID" value="AWK09222.1"/>
    <property type="molecule type" value="Genomic_DNA"/>
</dbReference>
<protein>
    <submittedName>
        <fullName evidence="2">Uncharacterized protein</fullName>
    </submittedName>
</protein>
<sequence length="60" mass="5732">MPVAASAVSPFGHRANPARAFAGITAGIAAGSTCVLGVAVIAPATGGRRPPATSRTQTSG</sequence>
<keyword evidence="1" id="KW-0812">Transmembrane</keyword>
<accession>A0ABM6V5Q7</accession>
<organism evidence="2 3">
    <name type="scientific">Streptomyces spongiicola</name>
    <dbReference type="NCBI Taxonomy" id="1690221"/>
    <lineage>
        <taxon>Bacteria</taxon>
        <taxon>Bacillati</taxon>
        <taxon>Actinomycetota</taxon>
        <taxon>Actinomycetes</taxon>
        <taxon>Kitasatosporales</taxon>
        <taxon>Streptomycetaceae</taxon>
        <taxon>Streptomyces</taxon>
    </lineage>
</organism>
<evidence type="ECO:0000256" key="1">
    <source>
        <dbReference type="SAM" id="Phobius"/>
    </source>
</evidence>
<gene>
    <name evidence="2" type="ORF">DDQ41_10150</name>
</gene>
<dbReference type="Proteomes" id="UP000245051">
    <property type="component" value="Chromosome"/>
</dbReference>
<evidence type="ECO:0000313" key="2">
    <source>
        <dbReference type="EMBL" id="AWK09222.1"/>
    </source>
</evidence>
<keyword evidence="1" id="KW-0472">Membrane</keyword>
<evidence type="ECO:0000313" key="3">
    <source>
        <dbReference type="Proteomes" id="UP000245051"/>
    </source>
</evidence>
<proteinExistence type="predicted"/>